<dbReference type="Gene3D" id="3.40.50.150">
    <property type="entry name" value="Vaccinia Virus protein VP39"/>
    <property type="match status" value="1"/>
</dbReference>
<gene>
    <name evidence="1" type="ORF">KHM83_19080</name>
</gene>
<evidence type="ECO:0000313" key="2">
    <source>
        <dbReference type="Proteomes" id="UP000746471"/>
    </source>
</evidence>
<organism evidence="1 2">
    <name type="scientific">Fusibacter paucivorans</name>
    <dbReference type="NCBI Taxonomy" id="76009"/>
    <lineage>
        <taxon>Bacteria</taxon>
        <taxon>Bacillati</taxon>
        <taxon>Bacillota</taxon>
        <taxon>Clostridia</taxon>
        <taxon>Eubacteriales</taxon>
        <taxon>Eubacteriales Family XII. Incertae Sedis</taxon>
        <taxon>Fusibacter</taxon>
    </lineage>
</organism>
<accession>A0ABS5PUD9</accession>
<name>A0ABS5PUD9_9FIRM</name>
<dbReference type="EMBL" id="JAHBCL010000060">
    <property type="protein sequence ID" value="MBS7528774.1"/>
    <property type="molecule type" value="Genomic_DNA"/>
</dbReference>
<keyword evidence="1" id="KW-0808">Transferase</keyword>
<sequence length="102" mass="11746">MESDPSTPHNHFDMVLSIYALGWTLDLDATLKHISSYLKRDGLFIFSWDHPLMHCVKEVDAVKICTFSDVFCHKSAKALKWLCEKRFYELYSLSGICIIVSS</sequence>
<dbReference type="SUPFAM" id="SSF53335">
    <property type="entry name" value="S-adenosyl-L-methionine-dependent methyltransferases"/>
    <property type="match status" value="1"/>
</dbReference>
<dbReference type="InterPro" id="IPR029063">
    <property type="entry name" value="SAM-dependent_MTases_sf"/>
</dbReference>
<keyword evidence="2" id="KW-1185">Reference proteome</keyword>
<dbReference type="GO" id="GO:0032259">
    <property type="term" value="P:methylation"/>
    <property type="evidence" value="ECO:0007669"/>
    <property type="project" value="UniProtKB-KW"/>
</dbReference>
<keyword evidence="1" id="KW-0489">Methyltransferase</keyword>
<comment type="caution">
    <text evidence="1">The sequence shown here is derived from an EMBL/GenBank/DDBJ whole genome shotgun (WGS) entry which is preliminary data.</text>
</comment>
<reference evidence="1 2" key="1">
    <citation type="submission" date="2021-05" db="EMBL/GenBank/DDBJ databases">
        <title>Fusibacter ferrireducens sp. nov., an anaerobic, sulfur- and Fe-reducing bacterium isolated from the mangrove sediment.</title>
        <authorList>
            <person name="Qiu D."/>
        </authorList>
    </citation>
    <scope>NUCLEOTIDE SEQUENCE [LARGE SCALE GENOMIC DNA]</scope>
    <source>
        <strain evidence="1 2">DSM 12116</strain>
    </source>
</reference>
<proteinExistence type="predicted"/>
<protein>
    <submittedName>
        <fullName evidence="1">Methyltransferase domain-containing protein</fullName>
    </submittedName>
</protein>
<dbReference type="Pfam" id="PF13489">
    <property type="entry name" value="Methyltransf_23"/>
    <property type="match status" value="1"/>
</dbReference>
<evidence type="ECO:0000313" key="1">
    <source>
        <dbReference type="EMBL" id="MBS7528774.1"/>
    </source>
</evidence>
<dbReference type="GO" id="GO:0008168">
    <property type="term" value="F:methyltransferase activity"/>
    <property type="evidence" value="ECO:0007669"/>
    <property type="project" value="UniProtKB-KW"/>
</dbReference>
<dbReference type="Proteomes" id="UP000746471">
    <property type="component" value="Unassembled WGS sequence"/>
</dbReference>
<dbReference type="RefSeq" id="WP_213238630.1">
    <property type="nucleotide sequence ID" value="NZ_JAHBCL010000060.1"/>
</dbReference>